<dbReference type="EMBL" id="HBUF01266547">
    <property type="protein sequence ID" value="CAG6684282.1"/>
    <property type="molecule type" value="Transcribed_RNA"/>
</dbReference>
<proteinExistence type="predicted"/>
<organism evidence="1">
    <name type="scientific">Cacopsylla melanoneura</name>
    <dbReference type="NCBI Taxonomy" id="428564"/>
    <lineage>
        <taxon>Eukaryota</taxon>
        <taxon>Metazoa</taxon>
        <taxon>Ecdysozoa</taxon>
        <taxon>Arthropoda</taxon>
        <taxon>Hexapoda</taxon>
        <taxon>Insecta</taxon>
        <taxon>Pterygota</taxon>
        <taxon>Neoptera</taxon>
        <taxon>Paraneoptera</taxon>
        <taxon>Hemiptera</taxon>
        <taxon>Sternorrhyncha</taxon>
        <taxon>Psylloidea</taxon>
        <taxon>Psyllidae</taxon>
        <taxon>Psyllinae</taxon>
        <taxon>Cacopsylla</taxon>
    </lineage>
</organism>
<accession>A0A8D8THJ1</accession>
<sequence length="102" mass="11701">MIPAVSTIMWSNLKLRIQILLRLGIEPASSELPAGRSDHLVTEAHRTYTFCIGICVRNTLKSKMSTKKARVFNIICRYVNIISFNLSNHFRDKIFNIVHTII</sequence>
<evidence type="ECO:0000313" key="1">
    <source>
        <dbReference type="EMBL" id="CAG6684282.1"/>
    </source>
</evidence>
<protein>
    <submittedName>
        <fullName evidence="1">Uncharacterized protein</fullName>
    </submittedName>
</protein>
<dbReference type="AlphaFoldDB" id="A0A8D8THJ1"/>
<reference evidence="1" key="1">
    <citation type="submission" date="2021-05" db="EMBL/GenBank/DDBJ databases">
        <authorList>
            <person name="Alioto T."/>
            <person name="Alioto T."/>
            <person name="Gomez Garrido J."/>
        </authorList>
    </citation>
    <scope>NUCLEOTIDE SEQUENCE</scope>
</reference>
<name>A0A8D8THJ1_9HEMI</name>